<feature type="transmembrane region" description="Helical" evidence="1">
    <location>
        <begin position="54"/>
        <end position="74"/>
    </location>
</feature>
<evidence type="ECO:0008006" key="4">
    <source>
        <dbReference type="Google" id="ProtNLM"/>
    </source>
</evidence>
<proteinExistence type="predicted"/>
<dbReference type="InterPro" id="IPR022134">
    <property type="entry name" value="DUF3667"/>
</dbReference>
<evidence type="ECO:0000313" key="3">
    <source>
        <dbReference type="Proteomes" id="UP000199437"/>
    </source>
</evidence>
<dbReference type="AlphaFoldDB" id="A0A1I0PYQ5"/>
<accession>A0A1I0PYQ5</accession>
<evidence type="ECO:0000313" key="2">
    <source>
        <dbReference type="EMBL" id="SEW19689.1"/>
    </source>
</evidence>
<reference evidence="3" key="1">
    <citation type="submission" date="2016-10" db="EMBL/GenBank/DDBJ databases">
        <authorList>
            <person name="Varghese N."/>
            <person name="Submissions S."/>
        </authorList>
    </citation>
    <scope>NUCLEOTIDE SEQUENCE [LARGE SCALE GENOMIC DNA]</scope>
    <source>
        <strain evidence="3">CGMCC 1.12402</strain>
    </source>
</reference>
<gene>
    <name evidence="2" type="ORF">SAMN05216290_1842</name>
</gene>
<dbReference type="STRING" id="1267423.SAMN05216290_1842"/>
<feature type="transmembrane region" description="Helical" evidence="1">
    <location>
        <begin position="123"/>
        <end position="140"/>
    </location>
</feature>
<dbReference type="Pfam" id="PF12412">
    <property type="entry name" value="DUF3667"/>
    <property type="match status" value="1"/>
</dbReference>
<dbReference type="EMBL" id="FOIR01000002">
    <property type="protein sequence ID" value="SEW19689.1"/>
    <property type="molecule type" value="Genomic_DNA"/>
</dbReference>
<keyword evidence="3" id="KW-1185">Reference proteome</keyword>
<organism evidence="2 3">
    <name type="scientific">Roseivirga pacifica</name>
    <dbReference type="NCBI Taxonomy" id="1267423"/>
    <lineage>
        <taxon>Bacteria</taxon>
        <taxon>Pseudomonadati</taxon>
        <taxon>Bacteroidota</taxon>
        <taxon>Cytophagia</taxon>
        <taxon>Cytophagales</taxon>
        <taxon>Roseivirgaceae</taxon>
        <taxon>Roseivirga</taxon>
    </lineage>
</organism>
<keyword evidence="1" id="KW-1133">Transmembrane helix</keyword>
<dbReference type="Proteomes" id="UP000199437">
    <property type="component" value="Unassembled WGS sequence"/>
</dbReference>
<feature type="transmembrane region" description="Helical" evidence="1">
    <location>
        <begin position="192"/>
        <end position="210"/>
    </location>
</feature>
<feature type="transmembrane region" description="Helical" evidence="1">
    <location>
        <begin position="152"/>
        <end position="172"/>
    </location>
</feature>
<feature type="transmembrane region" description="Helical" evidence="1">
    <location>
        <begin position="222"/>
        <end position="249"/>
    </location>
</feature>
<protein>
    <recommendedName>
        <fullName evidence="4">DUF3667 domain-containing protein</fullName>
    </recommendedName>
</protein>
<sequence length="250" mass="29185">MPSDRSFKVWLQETLSNFVQFDGKVIKTLVALITRPVRLASDYFEGRRRPYLRMINLFFIANLLYFLTSGLQTFKTSLYVQMNDQPYSAYVLRVVENYLEREELDINEFKQVYDAKTLEVSKLMLVLLVVLLGFVVYLLFAKQLYLSDALNLALQFWSAYILMFILPFSLIIVVGRATGSLQWLSSNLFSELTLSIATFAFSGVYLWLILRRFSKSIWLHFGKIVAILASFFFVFVIYRAVLFLITWLLV</sequence>
<evidence type="ECO:0000256" key="1">
    <source>
        <dbReference type="SAM" id="Phobius"/>
    </source>
</evidence>
<keyword evidence="1" id="KW-0812">Transmembrane</keyword>
<name>A0A1I0PYQ5_9BACT</name>
<keyword evidence="1" id="KW-0472">Membrane</keyword>